<dbReference type="Proteomes" id="UP000049495">
    <property type="component" value="Unassembled WGS sequence"/>
</dbReference>
<protein>
    <submittedName>
        <fullName evidence="1">Uncharacterized protein</fullName>
    </submittedName>
</protein>
<sequence>MRVLSKNNAHTEKTMAVVAALLSNHKLNAILMTSADITYSGIFRS</sequence>
<accession>A0A822MYL3</accession>
<dbReference type="AlphaFoldDB" id="A0A822MYL3"/>
<dbReference type="EMBL" id="CCJV01000082">
    <property type="protein sequence ID" value="CDT26978.1"/>
    <property type="molecule type" value="Genomic_DNA"/>
</dbReference>
<reference evidence="2" key="1">
    <citation type="submission" date="2014-06" db="EMBL/GenBank/DDBJ databases">
        <authorList>
            <person name="Le Roux Frederique"/>
        </authorList>
    </citation>
    <scope>NUCLEOTIDE SEQUENCE [LARGE SCALE GENOMIC DNA]</scope>
    <source>
        <strain evidence="2">J5-5</strain>
    </source>
</reference>
<organism evidence="1 2">
    <name type="scientific">Vibrio crassostreae</name>
    <dbReference type="NCBI Taxonomy" id="246167"/>
    <lineage>
        <taxon>Bacteria</taxon>
        <taxon>Pseudomonadati</taxon>
        <taxon>Pseudomonadota</taxon>
        <taxon>Gammaproteobacteria</taxon>
        <taxon>Vibrionales</taxon>
        <taxon>Vibrionaceae</taxon>
        <taxon>Vibrio</taxon>
    </lineage>
</organism>
<proteinExistence type="predicted"/>
<comment type="caution">
    <text evidence="1">The sequence shown here is derived from an EMBL/GenBank/DDBJ whole genome shotgun (WGS) entry which is preliminary data.</text>
</comment>
<evidence type="ECO:0000313" key="2">
    <source>
        <dbReference type="Proteomes" id="UP000049495"/>
    </source>
</evidence>
<gene>
    <name evidence="1" type="ORF">VCR5J5_230034</name>
</gene>
<evidence type="ECO:0000313" key="1">
    <source>
        <dbReference type="EMBL" id="CDT26978.1"/>
    </source>
</evidence>
<name>A0A822MYL3_9VIBR</name>